<keyword evidence="2" id="KW-1185">Reference proteome</keyword>
<protein>
    <submittedName>
        <fullName evidence="1">Uncharacterized protein</fullName>
    </submittedName>
</protein>
<dbReference type="AlphaFoldDB" id="A0A8X6HHS0"/>
<accession>A0A8X6HHS0</accession>
<evidence type="ECO:0000313" key="1">
    <source>
        <dbReference type="EMBL" id="GFQ74552.1"/>
    </source>
</evidence>
<proteinExistence type="predicted"/>
<gene>
    <name evidence="1" type="ORF">TNCT_105411</name>
</gene>
<dbReference type="Proteomes" id="UP000887116">
    <property type="component" value="Unassembled WGS sequence"/>
</dbReference>
<organism evidence="1 2">
    <name type="scientific">Trichonephila clavata</name>
    <name type="common">Joro spider</name>
    <name type="synonym">Nephila clavata</name>
    <dbReference type="NCBI Taxonomy" id="2740835"/>
    <lineage>
        <taxon>Eukaryota</taxon>
        <taxon>Metazoa</taxon>
        <taxon>Ecdysozoa</taxon>
        <taxon>Arthropoda</taxon>
        <taxon>Chelicerata</taxon>
        <taxon>Arachnida</taxon>
        <taxon>Araneae</taxon>
        <taxon>Araneomorphae</taxon>
        <taxon>Entelegynae</taxon>
        <taxon>Araneoidea</taxon>
        <taxon>Nephilidae</taxon>
        <taxon>Trichonephila</taxon>
    </lineage>
</organism>
<name>A0A8X6HHS0_TRICU</name>
<sequence length="92" mass="10343">MPLKMRLHISDVCNDSDNESINVESPPLSYQASKSPAEAYCKTDSTVCATVLPKDICAGLYMLVQLFCQYGKKNYSISLWGVSKRYGRRWGN</sequence>
<dbReference type="EMBL" id="BMAO01011546">
    <property type="protein sequence ID" value="GFQ74552.1"/>
    <property type="molecule type" value="Genomic_DNA"/>
</dbReference>
<reference evidence="1" key="1">
    <citation type="submission" date="2020-07" db="EMBL/GenBank/DDBJ databases">
        <title>Multicomponent nature underlies the extraordinary mechanical properties of spider dragline silk.</title>
        <authorList>
            <person name="Kono N."/>
            <person name="Nakamura H."/>
            <person name="Mori M."/>
            <person name="Yoshida Y."/>
            <person name="Ohtoshi R."/>
            <person name="Malay A.D."/>
            <person name="Moran D.A.P."/>
            <person name="Tomita M."/>
            <person name="Numata K."/>
            <person name="Arakawa K."/>
        </authorList>
    </citation>
    <scope>NUCLEOTIDE SEQUENCE</scope>
</reference>
<dbReference type="OrthoDB" id="7467267at2759"/>
<evidence type="ECO:0000313" key="2">
    <source>
        <dbReference type="Proteomes" id="UP000887116"/>
    </source>
</evidence>
<comment type="caution">
    <text evidence="1">The sequence shown here is derived from an EMBL/GenBank/DDBJ whole genome shotgun (WGS) entry which is preliminary data.</text>
</comment>